<proteinExistence type="inferred from homology"/>
<keyword evidence="4" id="KW-1003">Cell membrane</keyword>
<evidence type="ECO:0000256" key="6">
    <source>
        <dbReference type="ARBA" id="ARBA00022989"/>
    </source>
</evidence>
<dbReference type="PANTHER" id="PTHR34584:SF1">
    <property type="entry name" value="NA(+)_H(+) ANTIPORTER SUBUNIT E1"/>
    <property type="match status" value="1"/>
</dbReference>
<evidence type="ECO:0000256" key="3">
    <source>
        <dbReference type="ARBA" id="ARBA00022449"/>
    </source>
</evidence>
<evidence type="ECO:0000256" key="2">
    <source>
        <dbReference type="ARBA" id="ARBA00006228"/>
    </source>
</evidence>
<comment type="similarity">
    <text evidence="2">Belongs to the CPA3 antiporters (TC 2.A.63) subunit E family.</text>
</comment>
<gene>
    <name evidence="9" type="ORF">K5V21_11950</name>
</gene>
<dbReference type="PANTHER" id="PTHR34584">
    <property type="entry name" value="NA(+)/H(+) ANTIPORTER SUBUNIT E1"/>
    <property type="match status" value="1"/>
</dbReference>
<sequence length="174" mass="19892">MRKLRKIIPVWIILFIFWIGFTLQDFTLTSINVTEIVVGLVISFLVSALTSLYLLENISFKFRKKGALIGIIRFIPIYLLELIYANIDVAKKALSKDIDVSPGIIKYKTDLESDMGLYILSNSITLTPGTITMDIYEEDLKTNLYIHCIDVKDKQGVINGIKNKLENNIRRFLS</sequence>
<dbReference type="Proteomes" id="UP001299068">
    <property type="component" value="Unassembled WGS sequence"/>
</dbReference>
<evidence type="ECO:0000256" key="4">
    <source>
        <dbReference type="ARBA" id="ARBA00022475"/>
    </source>
</evidence>
<dbReference type="InterPro" id="IPR002758">
    <property type="entry name" value="Cation_antiport_E"/>
</dbReference>
<evidence type="ECO:0000256" key="7">
    <source>
        <dbReference type="ARBA" id="ARBA00023136"/>
    </source>
</evidence>
<feature type="transmembrane region" description="Helical" evidence="8">
    <location>
        <begin position="7"/>
        <end position="24"/>
    </location>
</feature>
<keyword evidence="7 8" id="KW-0472">Membrane</keyword>
<comment type="subcellular location">
    <subcellularLocation>
        <location evidence="1">Cell membrane</location>
        <topology evidence="1">Multi-pass membrane protein</topology>
    </subcellularLocation>
</comment>
<evidence type="ECO:0000256" key="8">
    <source>
        <dbReference type="SAM" id="Phobius"/>
    </source>
</evidence>
<keyword evidence="3" id="KW-0050">Antiport</keyword>
<feature type="transmembrane region" description="Helical" evidence="8">
    <location>
        <begin position="36"/>
        <end position="55"/>
    </location>
</feature>
<protein>
    <submittedName>
        <fullName evidence="9">Na+/H+ antiporter subunit E</fullName>
    </submittedName>
</protein>
<accession>A0ABS7KZX9</accession>
<keyword evidence="10" id="KW-1185">Reference proteome</keyword>
<dbReference type="Pfam" id="PF01899">
    <property type="entry name" value="MNHE"/>
    <property type="match status" value="1"/>
</dbReference>
<evidence type="ECO:0000256" key="1">
    <source>
        <dbReference type="ARBA" id="ARBA00004651"/>
    </source>
</evidence>
<comment type="caution">
    <text evidence="9">The sequence shown here is derived from an EMBL/GenBank/DDBJ whole genome shotgun (WGS) entry which is preliminary data.</text>
</comment>
<keyword evidence="6 8" id="KW-1133">Transmembrane helix</keyword>
<dbReference type="EMBL" id="JAIKTU010000009">
    <property type="protein sequence ID" value="MBY0756157.1"/>
    <property type="molecule type" value="Genomic_DNA"/>
</dbReference>
<organism evidence="9 10">
    <name type="scientific">Clostridium sardiniense</name>
    <name type="common">Clostridium absonum</name>
    <dbReference type="NCBI Taxonomy" id="29369"/>
    <lineage>
        <taxon>Bacteria</taxon>
        <taxon>Bacillati</taxon>
        <taxon>Bacillota</taxon>
        <taxon>Clostridia</taxon>
        <taxon>Eubacteriales</taxon>
        <taxon>Clostridiaceae</taxon>
        <taxon>Clostridium</taxon>
    </lineage>
</organism>
<evidence type="ECO:0000313" key="10">
    <source>
        <dbReference type="Proteomes" id="UP001299068"/>
    </source>
</evidence>
<evidence type="ECO:0000256" key="5">
    <source>
        <dbReference type="ARBA" id="ARBA00022692"/>
    </source>
</evidence>
<keyword evidence="5 8" id="KW-0812">Transmembrane</keyword>
<dbReference type="RefSeq" id="WP_204593728.1">
    <property type="nucleotide sequence ID" value="NZ_JAFBDA010000002.1"/>
</dbReference>
<keyword evidence="3" id="KW-0813">Transport</keyword>
<dbReference type="PIRSF" id="PIRSF019239">
    <property type="entry name" value="MrpE"/>
    <property type="match status" value="1"/>
</dbReference>
<evidence type="ECO:0000313" key="9">
    <source>
        <dbReference type="EMBL" id="MBY0756157.1"/>
    </source>
</evidence>
<name>A0ABS7KZX9_CLOSR</name>
<reference evidence="9 10" key="1">
    <citation type="journal article" date="2021" name="Cell Host Microbe">
        <title>in vivo commensal control of Clostridioides difficile virulence.</title>
        <authorList>
            <person name="Girinathan B.P."/>
            <person name="Dibenedetto N."/>
            <person name="Worley J.N."/>
            <person name="Peltier J."/>
            <person name="Arrieta-Ortiz M.L."/>
            <person name="Rupa Christinal Immanuel S."/>
            <person name="Lavin R."/>
            <person name="Delaney M.L."/>
            <person name="Cummins C."/>
            <person name="Hoffmann M."/>
            <person name="Luo Y."/>
            <person name="Gonzalez-Escalona N."/>
            <person name="Allard M."/>
            <person name="Onderdonk A.B."/>
            <person name="Gerber G.K."/>
            <person name="Sonenshein A.L."/>
            <person name="Baliga N."/>
            <person name="Dupuy B."/>
            <person name="Bry L."/>
        </authorList>
    </citation>
    <scope>NUCLEOTIDE SEQUENCE [LARGE SCALE GENOMIC DNA]</scope>
    <source>
        <strain evidence="9 10">DSM 599</strain>
    </source>
</reference>